<feature type="chain" id="PRO_5024831764" description="Alternate signal-mediated exported protein, CPF_0494 family" evidence="1">
    <location>
        <begin position="27"/>
        <end position="164"/>
    </location>
</feature>
<dbReference type="OrthoDB" id="3183968at2"/>
<sequence length="164" mass="18177">MKKKTLIITAAALLMLGAVAVKPAMAYFTDTHSAEGTVRFGKYEITPHEKVNGFEKTIWVENTGDYPVYARVKVFAGSTHPLTYETENTGWELKADGFYYFNQIIEPKKTSNQMKVKIDPNGDKGEEFNVIVIEEAAKVKADGTAAWDEKSVNEEIYTANGGGQ</sequence>
<reference evidence="3" key="1">
    <citation type="submission" date="2019-08" db="EMBL/GenBank/DDBJ databases">
        <title>Complete Genome Sequence of the Polysaccharide-Degrading Rumen Bacterium Pseudobutyrivibrio xylanivorans MA3014.</title>
        <authorList>
            <person name="Palevich N."/>
            <person name="Maclean P.H."/>
            <person name="Kelly W.J."/>
            <person name="Leahy S.C."/>
            <person name="Rakonjac J."/>
            <person name="Attwood G.T."/>
        </authorList>
    </citation>
    <scope>NUCLEOTIDE SEQUENCE [LARGE SCALE GENOMIC DNA]</scope>
    <source>
        <strain evidence="3">MA3014</strain>
    </source>
</reference>
<evidence type="ECO:0000313" key="2">
    <source>
        <dbReference type="EMBL" id="QFJ53614.1"/>
    </source>
</evidence>
<dbReference type="RefSeq" id="WP_151622112.1">
    <property type="nucleotide sequence ID" value="NZ_CP043028.1"/>
</dbReference>
<gene>
    <name evidence="2" type="ORF">FXF36_01385</name>
</gene>
<keyword evidence="1" id="KW-0732">Signal</keyword>
<dbReference type="Proteomes" id="UP000327030">
    <property type="component" value="Chromosome 1"/>
</dbReference>
<dbReference type="EMBL" id="CP043028">
    <property type="protein sequence ID" value="QFJ53614.1"/>
    <property type="molecule type" value="Genomic_DNA"/>
</dbReference>
<protein>
    <recommendedName>
        <fullName evidence="4">Alternate signal-mediated exported protein, CPF_0494 family</fullName>
    </recommendedName>
</protein>
<organism evidence="2 3">
    <name type="scientific">Pseudobutyrivibrio xylanivorans</name>
    <dbReference type="NCBI Taxonomy" id="185007"/>
    <lineage>
        <taxon>Bacteria</taxon>
        <taxon>Bacillati</taxon>
        <taxon>Bacillota</taxon>
        <taxon>Clostridia</taxon>
        <taxon>Lachnospirales</taxon>
        <taxon>Lachnospiraceae</taxon>
        <taxon>Pseudobutyrivibrio</taxon>
    </lineage>
</organism>
<dbReference type="AlphaFoldDB" id="A0A5P6VR21"/>
<evidence type="ECO:0008006" key="4">
    <source>
        <dbReference type="Google" id="ProtNLM"/>
    </source>
</evidence>
<dbReference type="KEGG" id="pxv:FXF36_01385"/>
<name>A0A5P6VR21_PSEXY</name>
<proteinExistence type="predicted"/>
<accession>A0A5P6VR21</accession>
<evidence type="ECO:0000256" key="1">
    <source>
        <dbReference type="SAM" id="SignalP"/>
    </source>
</evidence>
<evidence type="ECO:0000313" key="3">
    <source>
        <dbReference type="Proteomes" id="UP000327030"/>
    </source>
</evidence>
<feature type="signal peptide" evidence="1">
    <location>
        <begin position="1"/>
        <end position="26"/>
    </location>
</feature>